<proteinExistence type="predicted"/>
<evidence type="ECO:0000313" key="2">
    <source>
        <dbReference type="Proteomes" id="UP001059663"/>
    </source>
</evidence>
<evidence type="ECO:0000313" key="1">
    <source>
        <dbReference type="EMBL" id="UUZ45537.1"/>
    </source>
</evidence>
<dbReference type="Proteomes" id="UP001059663">
    <property type="component" value="Chromosome"/>
</dbReference>
<gene>
    <name evidence="1" type="ORF">LP422_05405</name>
</gene>
<sequence>MRNPSLEVSRQVMWPGGDPAPERAGLAMAATQMAGLDAGDVADELGADPLDDQLRLLLEEREQRRRSRGQDLSVELPAHLSTSQLVSLARDASAFALDLRRPMPQPPRVAGRRGTAFHARVEEHYADAGLVDVFDLPGSADESPGDEDLTVMQEHFLASEWADRVPLEVELSLEIVLGGHAVRGRVDAVFADDDGGVSVVDWKTGRPPRGAEARVRAVQLSAYRIAYARWRGIDPDRVRGAFFHAATGETLRPDLLSEDEVVALLGDVVPRRGRLTRLTPFARTERVMPTRPGRLDADPPRNRPRVHLHSQGAGGVGAGSPGAGGCRLAEDSSASSPPPVGAAAWVDADSRRNRPRVYLHPWGQGGGGSAAGRGREDVVALVAGERDDLCGLVVADQVRHRGGVGGG</sequence>
<name>A0AC61U6T1_9MICO</name>
<reference evidence="1" key="1">
    <citation type="submission" date="2021-11" db="EMBL/GenBank/DDBJ databases">
        <title>Study of the species diversity of bacterial strains isolated from a unique natural object - Shulgan-Tash cave (Bashkiria).</title>
        <authorList>
            <person name="Sazanova A.L."/>
            <person name="Chirak E.R."/>
            <person name="Safronova V.I."/>
        </authorList>
    </citation>
    <scope>NUCLEOTIDE SEQUENCE</scope>
    <source>
        <strain evidence="1">P1</strain>
    </source>
</reference>
<dbReference type="EMBL" id="CP087977">
    <property type="protein sequence ID" value="UUZ45537.1"/>
    <property type="molecule type" value="Genomic_DNA"/>
</dbReference>
<accession>A0AC61U6T1</accession>
<organism evidence="1 2">
    <name type="scientific">Janibacter limosus</name>
    <dbReference type="NCBI Taxonomy" id="53458"/>
    <lineage>
        <taxon>Bacteria</taxon>
        <taxon>Bacillati</taxon>
        <taxon>Actinomycetota</taxon>
        <taxon>Actinomycetes</taxon>
        <taxon>Micrococcales</taxon>
        <taxon>Intrasporangiaceae</taxon>
        <taxon>Janibacter</taxon>
    </lineage>
</organism>
<protein>
    <submittedName>
        <fullName evidence="1">PD-(D/E)XK nuclease family protein</fullName>
    </submittedName>
</protein>